<protein>
    <recommendedName>
        <fullName evidence="2">Tudor domain-containing protein</fullName>
    </recommendedName>
</protein>
<feature type="region of interest" description="Disordered" evidence="1">
    <location>
        <begin position="485"/>
        <end position="573"/>
    </location>
</feature>
<feature type="compositionally biased region" description="Polar residues" evidence="1">
    <location>
        <begin position="510"/>
        <end position="526"/>
    </location>
</feature>
<name>A0A4T0BUH2_AURPU</name>
<dbReference type="EMBL" id="QZBZ01000062">
    <property type="protein sequence ID" value="TIA38471.1"/>
    <property type="molecule type" value="Genomic_DNA"/>
</dbReference>
<feature type="region of interest" description="Disordered" evidence="1">
    <location>
        <begin position="436"/>
        <end position="465"/>
    </location>
</feature>
<evidence type="ECO:0000313" key="4">
    <source>
        <dbReference type="Proteomes" id="UP000308724"/>
    </source>
</evidence>
<evidence type="ECO:0000313" key="3">
    <source>
        <dbReference type="EMBL" id="TIA38471.1"/>
    </source>
</evidence>
<feature type="compositionally biased region" description="Basic and acidic residues" evidence="1">
    <location>
        <begin position="487"/>
        <end position="500"/>
    </location>
</feature>
<dbReference type="InterPro" id="IPR002999">
    <property type="entry name" value="Tudor"/>
</dbReference>
<reference evidence="3 4" key="1">
    <citation type="submission" date="2018-10" db="EMBL/GenBank/DDBJ databases">
        <title>Fifty Aureobasidium pullulans genomes reveal a recombining polyextremotolerant generalist.</title>
        <authorList>
            <person name="Gostincar C."/>
            <person name="Turk M."/>
            <person name="Zajc J."/>
            <person name="Gunde-Cimerman N."/>
        </authorList>
    </citation>
    <scope>NUCLEOTIDE SEQUENCE [LARGE SCALE GENOMIC DNA]</scope>
    <source>
        <strain evidence="3 4">EXF-1645</strain>
    </source>
</reference>
<sequence>MVSKMDAALGAEDFDAEGARYKRQRMSLPSPAPTVVSDPFDAVTASTKSELPLRPSTIDEYSIHTQQQCRIFQLPYELREMIYGMVCVNDGVTAVMRKSTTRNASQDSAKEPAFLRSCRLARFEGTPIFYQENDFVVRRRDSINFHPRPIVDAPIAYPYSSFNTGVPRWLDNMSSDKIGKIQTVVLVQIARGVYKDAYNEWHRDASACFRLRYSKRRDSGYEIEYIRVDTSGRSDKYAERLREALEMRMDKLVKDLGIKQWNRQSIWDMAYLLYNAEPIEQARADCLAQLQSERADYERNLVEVEQMLAEVPDLEDALSMKAEIVALLEDVDSRIAALKPEPPTAKAEATSSSEKWSKENHPAYRKQAPSAAPAVEEKKAPVSFKVNDNVLAKYAGDKQFYEARIISVTGSSAAPIYTVNFKGYTGTETLRQEHLRPLPAASSSTSQKRKADGSPAVSVPSTPTVSTPIPGVISAEANINPALASAAKKDQIKPLDGDRKPPKKVKTSKALESSKNNWQSWQSKASSGKAAKVVQKESMFRTGEAPSARVGFTGSGQTMRKDVERTRHNYTLD</sequence>
<evidence type="ECO:0000256" key="1">
    <source>
        <dbReference type="SAM" id="MobiDB-lite"/>
    </source>
</evidence>
<feature type="domain" description="Tudor" evidence="2">
    <location>
        <begin position="383"/>
        <end position="445"/>
    </location>
</feature>
<proteinExistence type="predicted"/>
<dbReference type="SUPFAM" id="SSF63748">
    <property type="entry name" value="Tudor/PWWP/MBT"/>
    <property type="match status" value="1"/>
</dbReference>
<dbReference type="Gene3D" id="2.30.30.140">
    <property type="match status" value="1"/>
</dbReference>
<comment type="caution">
    <text evidence="3">The sequence shown here is derived from an EMBL/GenBank/DDBJ whole genome shotgun (WGS) entry which is preliminary data.</text>
</comment>
<evidence type="ECO:0000259" key="2">
    <source>
        <dbReference type="PROSITE" id="PS50304"/>
    </source>
</evidence>
<dbReference type="AlphaFoldDB" id="A0A4T0BUH2"/>
<dbReference type="SMART" id="SM00333">
    <property type="entry name" value="TUDOR"/>
    <property type="match status" value="1"/>
</dbReference>
<organism evidence="3 4">
    <name type="scientific">Aureobasidium pullulans</name>
    <name type="common">Black yeast</name>
    <name type="synonym">Pullularia pullulans</name>
    <dbReference type="NCBI Taxonomy" id="5580"/>
    <lineage>
        <taxon>Eukaryota</taxon>
        <taxon>Fungi</taxon>
        <taxon>Dikarya</taxon>
        <taxon>Ascomycota</taxon>
        <taxon>Pezizomycotina</taxon>
        <taxon>Dothideomycetes</taxon>
        <taxon>Dothideomycetidae</taxon>
        <taxon>Dothideales</taxon>
        <taxon>Saccotheciaceae</taxon>
        <taxon>Aureobasidium</taxon>
    </lineage>
</organism>
<dbReference type="PROSITE" id="PS50304">
    <property type="entry name" value="TUDOR"/>
    <property type="match status" value="1"/>
</dbReference>
<dbReference type="Proteomes" id="UP000308724">
    <property type="component" value="Unassembled WGS sequence"/>
</dbReference>
<accession>A0A4T0BUH2</accession>
<gene>
    <name evidence="3" type="ORF">D6C78_03992</name>
</gene>
<feature type="region of interest" description="Disordered" evidence="1">
    <location>
        <begin position="341"/>
        <end position="378"/>
    </location>
</feature>